<keyword evidence="1" id="KW-0812">Transmembrane</keyword>
<proteinExistence type="predicted"/>
<dbReference type="InterPro" id="IPR025333">
    <property type="entry name" value="DUF4239"/>
</dbReference>
<dbReference type="PATRIC" id="fig|477641.3.peg.1731"/>
<dbReference type="eggNOG" id="ENOG502Z8P1">
    <property type="taxonomic scope" value="Bacteria"/>
</dbReference>
<organism evidence="2 3">
    <name type="scientific">Modestobacter italicus (strain DSM 44449 / CECT 9708 / BC 501)</name>
    <dbReference type="NCBI Taxonomy" id="2732864"/>
    <lineage>
        <taxon>Bacteria</taxon>
        <taxon>Bacillati</taxon>
        <taxon>Actinomycetota</taxon>
        <taxon>Actinomycetes</taxon>
        <taxon>Geodermatophilales</taxon>
        <taxon>Geodermatophilaceae</taxon>
        <taxon>Modestobacter</taxon>
    </lineage>
</organism>
<keyword evidence="1" id="KW-1133">Transmembrane helix</keyword>
<feature type="transmembrane region" description="Helical" evidence="1">
    <location>
        <begin position="212"/>
        <end position="230"/>
    </location>
</feature>
<dbReference type="AlphaFoldDB" id="I4EV63"/>
<sequence length="266" mass="28047">MVFFGLNGWVLAVLLAGVMLGATVAGLLAGRAMSARSEGFREPFGVLQAALIGFMGLVLAFGLSLAVGRYESRRAHVVDEANAIGTTYLRAQTLMEPERTESLRLLRAYTETSIVIGETVPGGPAQDRAVAESERQQRILWSLAGRALDRAPEASAPRLYVETLNETIDAQSTRVYGLTNRVPTAVLVVEIVLAAVALAVLALHVATLGRGVLAVLLAALLVVLLLQVTFDLDRPTRGLIEVPTTPLVDVASSMSAPPAAEAPSGP</sequence>
<evidence type="ECO:0008006" key="4">
    <source>
        <dbReference type="Google" id="ProtNLM"/>
    </source>
</evidence>
<evidence type="ECO:0000256" key="1">
    <source>
        <dbReference type="SAM" id="Phobius"/>
    </source>
</evidence>
<dbReference type="STRING" id="477641.MODMU_1839"/>
<evidence type="ECO:0000313" key="2">
    <source>
        <dbReference type="EMBL" id="CCH87276.1"/>
    </source>
</evidence>
<gene>
    <name evidence="2" type="ordered locus">MODMU_1839</name>
</gene>
<feature type="transmembrane region" description="Helical" evidence="1">
    <location>
        <begin position="184"/>
        <end position="206"/>
    </location>
</feature>
<protein>
    <recommendedName>
        <fullName evidence="4">DUF4239 domain-containing protein</fullName>
    </recommendedName>
</protein>
<dbReference type="EMBL" id="FO203431">
    <property type="protein sequence ID" value="CCH87276.1"/>
    <property type="molecule type" value="Genomic_DNA"/>
</dbReference>
<evidence type="ECO:0000313" key="3">
    <source>
        <dbReference type="Proteomes" id="UP000006461"/>
    </source>
</evidence>
<dbReference type="HOGENOM" id="CLU_086345_0_0_11"/>
<reference evidence="2 3" key="1">
    <citation type="journal article" date="2012" name="J. Bacteriol.">
        <title>Genome Sequence of Radiation-Resistant Modestobacter marinus Strain BC501, a Representative Actinobacterium That Thrives on Calcareous Stone Surfaces.</title>
        <authorList>
            <person name="Normand P."/>
            <person name="Gury J."/>
            <person name="Pujic P."/>
            <person name="Chouaia B."/>
            <person name="Crotti E."/>
            <person name="Brusetti L."/>
            <person name="Daffonchio D."/>
            <person name="Vacherie B."/>
            <person name="Barbe V."/>
            <person name="Medigue C."/>
            <person name="Calteau A."/>
            <person name="Ghodhbane-Gtari F."/>
            <person name="Essoussi I."/>
            <person name="Nouioui I."/>
            <person name="Abbassi-Ghozzi I."/>
            <person name="Gtari M."/>
        </authorList>
    </citation>
    <scope>NUCLEOTIDE SEQUENCE [LARGE SCALE GENOMIC DNA]</scope>
    <source>
        <strain evidence="3">BC 501</strain>
    </source>
</reference>
<keyword evidence="3" id="KW-1185">Reference proteome</keyword>
<dbReference type="OrthoDB" id="2375382at2"/>
<keyword evidence="1" id="KW-0472">Membrane</keyword>
<feature type="transmembrane region" description="Helical" evidence="1">
    <location>
        <begin position="44"/>
        <end position="67"/>
    </location>
</feature>
<dbReference type="KEGG" id="mmar:MODMU_1839"/>
<dbReference type="Pfam" id="PF14023">
    <property type="entry name" value="Bestrophin-like"/>
    <property type="match status" value="1"/>
</dbReference>
<dbReference type="Proteomes" id="UP000006461">
    <property type="component" value="Chromosome"/>
</dbReference>
<name>I4EV63_MODI5</name>
<accession>I4EV63</accession>